<dbReference type="SMART" id="SM00984">
    <property type="entry name" value="UDPG_MGDP_dh_C"/>
    <property type="match status" value="1"/>
</dbReference>
<evidence type="ECO:0000256" key="4">
    <source>
        <dbReference type="ARBA" id="ARBA00015132"/>
    </source>
</evidence>
<feature type="binding site" evidence="11">
    <location>
        <position position="264"/>
    </location>
    <ligand>
        <name>NAD(+)</name>
        <dbReference type="ChEBI" id="CHEBI:57540"/>
    </ligand>
</feature>
<accession>A0A5C6YRY8</accession>
<dbReference type="Gene3D" id="1.20.5.100">
    <property type="entry name" value="Cytochrome c1, transmembrane anchor, C-terminal"/>
    <property type="match status" value="1"/>
</dbReference>
<dbReference type="GO" id="GO:0003979">
    <property type="term" value="F:UDP-glucose 6-dehydrogenase activity"/>
    <property type="evidence" value="ECO:0007669"/>
    <property type="project" value="UniProtKB-EC"/>
</dbReference>
<dbReference type="GO" id="GO:0000271">
    <property type="term" value="P:polysaccharide biosynthetic process"/>
    <property type="evidence" value="ECO:0007669"/>
    <property type="project" value="InterPro"/>
</dbReference>
<dbReference type="SUPFAM" id="SSF51735">
    <property type="entry name" value="NAD(P)-binding Rossmann-fold domains"/>
    <property type="match status" value="1"/>
</dbReference>
<evidence type="ECO:0000256" key="5">
    <source>
        <dbReference type="ARBA" id="ARBA00023002"/>
    </source>
</evidence>
<gene>
    <name evidence="13" type="ORF">ESV24_03755</name>
</gene>
<feature type="binding site" evidence="11">
    <location>
        <position position="86"/>
    </location>
    <ligand>
        <name>NAD(+)</name>
        <dbReference type="ChEBI" id="CHEBI:57540"/>
    </ligand>
</feature>
<keyword evidence="6 8" id="KW-0520">NAD</keyword>
<keyword evidence="14" id="KW-1185">Reference proteome</keyword>
<proteinExistence type="inferred from homology"/>
<feature type="binding site" evidence="10">
    <location>
        <begin position="150"/>
        <end position="153"/>
    </location>
    <ligand>
        <name>substrate</name>
    </ligand>
</feature>
<dbReference type="PANTHER" id="PTHR43750">
    <property type="entry name" value="UDP-GLUCOSE 6-DEHYDROGENASE TUAD"/>
    <property type="match status" value="1"/>
</dbReference>
<evidence type="ECO:0000256" key="10">
    <source>
        <dbReference type="PIRSR" id="PIRSR500134-2"/>
    </source>
</evidence>
<comment type="pathway">
    <text evidence="1">Nucleotide-sugar biosynthesis; UDP-alpha-D-glucuronate biosynthesis; UDP-alpha-D-glucuronate from UDP-alpha-D-glucose: step 1/1.</text>
</comment>
<evidence type="ECO:0000256" key="11">
    <source>
        <dbReference type="PIRSR" id="PIRSR500134-3"/>
    </source>
</evidence>
<feature type="domain" description="UDP-glucose/GDP-mannose dehydrogenase C-terminal" evidence="12">
    <location>
        <begin position="315"/>
        <end position="417"/>
    </location>
</feature>
<dbReference type="Gene3D" id="3.40.50.720">
    <property type="entry name" value="NAD(P)-binding Rossmann-like Domain"/>
    <property type="match status" value="2"/>
</dbReference>
<evidence type="ECO:0000256" key="1">
    <source>
        <dbReference type="ARBA" id="ARBA00004701"/>
    </source>
</evidence>
<dbReference type="RefSeq" id="WP_111815326.1">
    <property type="nucleotide sequence ID" value="NZ_CBCRZQ010000003.1"/>
</dbReference>
<evidence type="ECO:0000313" key="14">
    <source>
        <dbReference type="Proteomes" id="UP000321945"/>
    </source>
</evidence>
<dbReference type="SUPFAM" id="SSF48179">
    <property type="entry name" value="6-phosphogluconate dehydrogenase C-terminal domain-like"/>
    <property type="match status" value="1"/>
</dbReference>
<feature type="binding site" evidence="10">
    <location>
        <position position="205"/>
    </location>
    <ligand>
        <name>substrate</name>
    </ligand>
</feature>
<dbReference type="UniPathway" id="UPA00038">
    <property type="reaction ID" value="UER00491"/>
</dbReference>
<feature type="binding site" evidence="11">
    <location>
        <position position="153"/>
    </location>
    <ligand>
        <name>NAD(+)</name>
        <dbReference type="ChEBI" id="CHEBI:57540"/>
    </ligand>
</feature>
<reference evidence="13 14" key="1">
    <citation type="submission" date="2019-08" db="EMBL/GenBank/DDBJ databases">
        <title>Genome of Aequorivita lipolytica Y10-2 (type strain).</title>
        <authorList>
            <person name="Bowman J.P."/>
        </authorList>
    </citation>
    <scope>NUCLEOTIDE SEQUENCE [LARGE SCALE GENOMIC DNA]</scope>
    <source>
        <strain evidence="13 14">Y10-2</strain>
    </source>
</reference>
<organism evidence="13 14">
    <name type="scientific">Aequorivita lipolytica</name>
    <dbReference type="NCBI Taxonomy" id="153267"/>
    <lineage>
        <taxon>Bacteria</taxon>
        <taxon>Pseudomonadati</taxon>
        <taxon>Bacteroidota</taxon>
        <taxon>Flavobacteriia</taxon>
        <taxon>Flavobacteriales</taxon>
        <taxon>Flavobacteriaceae</taxon>
        <taxon>Aequorivita</taxon>
    </lineage>
</organism>
<keyword evidence="5 8" id="KW-0560">Oxidoreductase</keyword>
<feature type="binding site" evidence="11">
    <location>
        <position position="30"/>
    </location>
    <ligand>
        <name>NAD(+)</name>
        <dbReference type="ChEBI" id="CHEBI:57540"/>
    </ligand>
</feature>
<feature type="binding site" evidence="10">
    <location>
        <position position="322"/>
    </location>
    <ligand>
        <name>substrate</name>
    </ligand>
</feature>
<dbReference type="AlphaFoldDB" id="A0A5C6YRY8"/>
<dbReference type="GO" id="GO:0006065">
    <property type="term" value="P:UDP-glucuronate biosynthetic process"/>
    <property type="evidence" value="ECO:0007669"/>
    <property type="project" value="UniProtKB-UniPathway"/>
</dbReference>
<evidence type="ECO:0000259" key="12">
    <source>
        <dbReference type="SMART" id="SM00984"/>
    </source>
</evidence>
<dbReference type="Proteomes" id="UP000321945">
    <property type="component" value="Unassembled WGS sequence"/>
</dbReference>
<comment type="similarity">
    <text evidence="2 8">Belongs to the UDP-glucose/GDP-mannose dehydrogenase family.</text>
</comment>
<dbReference type="InterPro" id="IPR036220">
    <property type="entry name" value="UDP-Glc/GDP-Man_DH_C_sf"/>
</dbReference>
<feature type="binding site" evidence="11">
    <location>
        <position position="121"/>
    </location>
    <ligand>
        <name>NAD(+)</name>
        <dbReference type="ChEBI" id="CHEBI:57540"/>
    </ligand>
</feature>
<dbReference type="PIRSF" id="PIRSF500134">
    <property type="entry name" value="UDPglc_DH_bac"/>
    <property type="match status" value="1"/>
</dbReference>
<dbReference type="PANTHER" id="PTHR43750:SF3">
    <property type="entry name" value="UDP-GLUCOSE 6-DEHYDROGENASE TUAD"/>
    <property type="match status" value="1"/>
</dbReference>
<comment type="catalytic activity">
    <reaction evidence="7 8">
        <text>UDP-alpha-D-glucose + 2 NAD(+) + H2O = UDP-alpha-D-glucuronate + 2 NADH + 3 H(+)</text>
        <dbReference type="Rhea" id="RHEA:23596"/>
        <dbReference type="ChEBI" id="CHEBI:15377"/>
        <dbReference type="ChEBI" id="CHEBI:15378"/>
        <dbReference type="ChEBI" id="CHEBI:57540"/>
        <dbReference type="ChEBI" id="CHEBI:57945"/>
        <dbReference type="ChEBI" id="CHEBI:58052"/>
        <dbReference type="ChEBI" id="CHEBI:58885"/>
        <dbReference type="EC" id="1.1.1.22"/>
    </reaction>
</comment>
<dbReference type="Pfam" id="PF00984">
    <property type="entry name" value="UDPG_MGDP_dh"/>
    <property type="match status" value="1"/>
</dbReference>
<dbReference type="InterPro" id="IPR008927">
    <property type="entry name" value="6-PGluconate_DH-like_C_sf"/>
</dbReference>
<dbReference type="SUPFAM" id="SSF52413">
    <property type="entry name" value="UDP-glucose/GDP-mannose dehydrogenase C-terminal domain"/>
    <property type="match status" value="1"/>
</dbReference>
<dbReference type="EC" id="1.1.1.22" evidence="3 8"/>
<dbReference type="InterPro" id="IPR014026">
    <property type="entry name" value="UDP-Glc/GDP-Man_DH_dimer"/>
</dbReference>
<dbReference type="NCBIfam" id="TIGR03026">
    <property type="entry name" value="NDP-sugDHase"/>
    <property type="match status" value="1"/>
</dbReference>
<evidence type="ECO:0000256" key="2">
    <source>
        <dbReference type="ARBA" id="ARBA00006601"/>
    </source>
</evidence>
<sequence>MKISVIGTGYVGLVTGTCLAETGNEVVCVDIDKAKVEKMRNGVVPIYEPHLDVLFERNIKANRLRFTTSLEEGLEHGEIIFLALPTPEDEDGSADLSYVLNVSEEIGIKIKNYKVIVDKSTVPVGTSEKVHSVIAKNASCDFDVVSNPEFLREGFAVDDFLKPERIIIGSSSEKATELMKRLYSPFVRSGNPIIVMDEKSAELTKYAANAFLATKITFMNEIANYCEKVGADVDMVRAGIGTDSRIGKRFLFPGIGYGGSCFPKDVKALQKAGKNVNYDFKILNSVIEINSAQKTVLLPKIDNYFKNDLKGKTIAIWGLAFKPETDDIREAPSIDIMEALLQKGTKLQVFDPEAMPNIKKRFGDKLNYSQSMYAALEGADALVICTEWSIFRTPDYGKLKELLKNPVVFDGRNLYNVNDMETEGFTYVSVGRKPVNL</sequence>
<dbReference type="InterPro" id="IPR014027">
    <property type="entry name" value="UDP-Glc/GDP-Man_DH_C"/>
</dbReference>
<evidence type="ECO:0000313" key="13">
    <source>
        <dbReference type="EMBL" id="TXD70289.1"/>
    </source>
</evidence>
<evidence type="ECO:0000256" key="3">
    <source>
        <dbReference type="ARBA" id="ARBA00012954"/>
    </source>
</evidence>
<protein>
    <recommendedName>
        <fullName evidence="4 8">UDP-glucose 6-dehydrogenase</fullName>
        <ecNumber evidence="3 8">1.1.1.22</ecNumber>
    </recommendedName>
</protein>
<dbReference type="InterPro" id="IPR017476">
    <property type="entry name" value="UDP-Glc/GDP-Man"/>
</dbReference>
<dbReference type="GO" id="GO:0051287">
    <property type="term" value="F:NAD binding"/>
    <property type="evidence" value="ECO:0007669"/>
    <property type="project" value="InterPro"/>
</dbReference>
<evidence type="ECO:0000256" key="8">
    <source>
        <dbReference type="PIRNR" id="PIRNR000124"/>
    </source>
</evidence>
<dbReference type="OrthoDB" id="9803238at2"/>
<feature type="active site" description="Nucleophile" evidence="9">
    <location>
        <position position="261"/>
    </location>
</feature>
<feature type="binding site" evidence="11">
    <location>
        <position position="35"/>
    </location>
    <ligand>
        <name>NAD(+)</name>
        <dbReference type="ChEBI" id="CHEBI:57540"/>
    </ligand>
</feature>
<comment type="caution">
    <text evidence="13">The sequence shown here is derived from an EMBL/GenBank/DDBJ whole genome shotgun (WGS) entry which is preliminary data.</text>
</comment>
<feature type="binding site" evidence="10">
    <location>
        <position position="258"/>
    </location>
    <ligand>
        <name>substrate</name>
    </ligand>
</feature>
<dbReference type="Pfam" id="PF03721">
    <property type="entry name" value="UDPG_MGDP_dh_N"/>
    <property type="match status" value="1"/>
</dbReference>
<evidence type="ECO:0000256" key="6">
    <source>
        <dbReference type="ARBA" id="ARBA00023027"/>
    </source>
</evidence>
<name>A0A5C6YRY8_9FLAO</name>
<dbReference type="EMBL" id="VORU01000002">
    <property type="protein sequence ID" value="TXD70289.1"/>
    <property type="molecule type" value="Genomic_DNA"/>
</dbReference>
<evidence type="ECO:0000256" key="9">
    <source>
        <dbReference type="PIRSR" id="PIRSR500134-1"/>
    </source>
</evidence>
<feature type="binding site" evidence="10">
    <location>
        <begin position="250"/>
        <end position="254"/>
    </location>
    <ligand>
        <name>substrate</name>
    </ligand>
</feature>
<feature type="binding site" evidence="11">
    <location>
        <position position="329"/>
    </location>
    <ligand>
        <name>NAD(+)</name>
        <dbReference type="ChEBI" id="CHEBI:57540"/>
    </ligand>
</feature>
<dbReference type="InterPro" id="IPR036291">
    <property type="entry name" value="NAD(P)-bd_dom_sf"/>
</dbReference>
<dbReference type="InterPro" id="IPR001732">
    <property type="entry name" value="UDP-Glc/GDP-Man_DH_N"/>
</dbReference>
<dbReference type="InterPro" id="IPR028357">
    <property type="entry name" value="UDPglc_DH_bac"/>
</dbReference>
<dbReference type="Pfam" id="PF03720">
    <property type="entry name" value="UDPG_MGDP_dh_C"/>
    <property type="match status" value="1"/>
</dbReference>
<dbReference type="PIRSF" id="PIRSF000124">
    <property type="entry name" value="UDPglc_GDPman_dh"/>
    <property type="match status" value="1"/>
</dbReference>
<evidence type="ECO:0000256" key="7">
    <source>
        <dbReference type="ARBA" id="ARBA00047473"/>
    </source>
</evidence>